<organism evidence="2 3">
    <name type="scientific">Dictyostelium purpureum</name>
    <name type="common">Slime mold</name>
    <dbReference type="NCBI Taxonomy" id="5786"/>
    <lineage>
        <taxon>Eukaryota</taxon>
        <taxon>Amoebozoa</taxon>
        <taxon>Evosea</taxon>
        <taxon>Eumycetozoa</taxon>
        <taxon>Dictyostelia</taxon>
        <taxon>Dictyosteliales</taxon>
        <taxon>Dictyosteliaceae</taxon>
        <taxon>Dictyostelium</taxon>
    </lineage>
</organism>
<dbReference type="Pfam" id="PF05725">
    <property type="entry name" value="FNIP"/>
    <property type="match status" value="5"/>
</dbReference>
<proteinExistence type="predicted"/>
<dbReference type="RefSeq" id="XP_003289049.1">
    <property type="nucleotide sequence ID" value="XM_003289001.1"/>
</dbReference>
<evidence type="ECO:0000313" key="2">
    <source>
        <dbReference type="EMBL" id="EGC34420.1"/>
    </source>
</evidence>
<dbReference type="PANTHER" id="PTHR32134:SF169">
    <property type="entry name" value="FNIP REPEAT-CONTAINING PROTEIN-RELATED"/>
    <property type="match status" value="1"/>
</dbReference>
<dbReference type="KEGG" id="dpp:DICPUDRAFT_98231"/>
<dbReference type="InterPro" id="IPR008615">
    <property type="entry name" value="FNIP"/>
</dbReference>
<gene>
    <name evidence="2" type="ORF">DICPUDRAFT_98231</name>
</gene>
<dbReference type="EMBL" id="GL871098">
    <property type="protein sequence ID" value="EGC34420.1"/>
    <property type="molecule type" value="Genomic_DNA"/>
</dbReference>
<dbReference type="InParanoid" id="F0ZNR2"/>
<dbReference type="Proteomes" id="UP000001064">
    <property type="component" value="Unassembled WGS sequence"/>
</dbReference>
<evidence type="ECO:0000256" key="1">
    <source>
        <dbReference type="ARBA" id="ARBA00022737"/>
    </source>
</evidence>
<dbReference type="PANTHER" id="PTHR32134">
    <property type="entry name" value="FNIP REPEAT-CONTAINING PROTEIN"/>
    <property type="match status" value="1"/>
</dbReference>
<protein>
    <recommendedName>
        <fullName evidence="4">FNIP repeat-containing protein</fullName>
    </recommendedName>
</protein>
<accession>F0ZNR2</accession>
<sequence length="427" mass="48959">MSDTDNKQNSVVSEKENTKSNVRDLDCLFSLVWCNIYIRKEIFRHVELYRKNYGFKVRDSRTLYYLPTKGYIKHLTIDNIISGYPIPFGVNALIVRGGGSTLDENSIPDSVTSLSLNKYSNIKFEEGQIPSSLTFLEVNRGFQQLNKNVVFNLNLLESLIIGDDFNLLEPNQIPSTVKTLQIGERVFRRNGELPKKIKVSRVQPKRVIGSNSIPQSVTQIIFGDYYNTSIKPNVLPSSVESITFGLSFNKPIGLGVLPLNLTSITFDYHFDQEIKPLVLPQTLRYLKFGFEFNQAIEPFVLPESLTTLIFGCMFNQQLLPGSIPNKVEYLRFAHYFNKPITQNDILPQSLKKLRFGTTFNSLNPDILSNLNIEELGFGMDFKIPIENKHLPPSLKILQIYNKKSIDLTNWKEINFHTYEKIKKNKIN</sequence>
<evidence type="ECO:0000313" key="3">
    <source>
        <dbReference type="Proteomes" id="UP000001064"/>
    </source>
</evidence>
<keyword evidence="3" id="KW-1185">Reference proteome</keyword>
<evidence type="ECO:0008006" key="4">
    <source>
        <dbReference type="Google" id="ProtNLM"/>
    </source>
</evidence>
<dbReference type="InterPro" id="IPR051251">
    <property type="entry name" value="STK_FNIP-Repeat"/>
</dbReference>
<name>F0ZNR2_DICPU</name>
<keyword evidence="1" id="KW-0677">Repeat</keyword>
<reference evidence="3" key="1">
    <citation type="journal article" date="2011" name="Genome Biol.">
        <title>Comparative genomics of the social amoebae Dictyostelium discoideum and Dictyostelium purpureum.</title>
        <authorList>
            <consortium name="US DOE Joint Genome Institute (JGI-PGF)"/>
            <person name="Sucgang R."/>
            <person name="Kuo A."/>
            <person name="Tian X."/>
            <person name="Salerno W."/>
            <person name="Parikh A."/>
            <person name="Feasley C.L."/>
            <person name="Dalin E."/>
            <person name="Tu H."/>
            <person name="Huang E."/>
            <person name="Barry K."/>
            <person name="Lindquist E."/>
            <person name="Shapiro H."/>
            <person name="Bruce D."/>
            <person name="Schmutz J."/>
            <person name="Salamov A."/>
            <person name="Fey P."/>
            <person name="Gaudet P."/>
            <person name="Anjard C."/>
            <person name="Babu M.M."/>
            <person name="Basu S."/>
            <person name="Bushmanova Y."/>
            <person name="van der Wel H."/>
            <person name="Katoh-Kurasawa M."/>
            <person name="Dinh C."/>
            <person name="Coutinho P.M."/>
            <person name="Saito T."/>
            <person name="Elias M."/>
            <person name="Schaap P."/>
            <person name="Kay R.R."/>
            <person name="Henrissat B."/>
            <person name="Eichinger L."/>
            <person name="Rivero F."/>
            <person name="Putnam N.H."/>
            <person name="West C.M."/>
            <person name="Loomis W.F."/>
            <person name="Chisholm R.L."/>
            <person name="Shaulsky G."/>
            <person name="Strassmann J.E."/>
            <person name="Queller D.C."/>
            <person name="Kuspa A."/>
            <person name="Grigoriev I.V."/>
        </authorList>
    </citation>
    <scope>NUCLEOTIDE SEQUENCE [LARGE SCALE GENOMIC DNA]</scope>
    <source>
        <strain evidence="3">QSDP1</strain>
    </source>
</reference>
<dbReference type="GeneID" id="10499883"/>
<dbReference type="OrthoDB" id="444581at2759"/>
<dbReference type="AlphaFoldDB" id="F0ZNR2"/>
<dbReference type="VEuPathDB" id="AmoebaDB:DICPUDRAFT_98231"/>